<dbReference type="PANTHER" id="PTHR12619:SF5">
    <property type="entry name" value="TRANSCRIPTION FACTOR RFX4"/>
    <property type="match status" value="1"/>
</dbReference>
<proteinExistence type="predicted"/>
<dbReference type="GeneID" id="25909168"/>
<feature type="region of interest" description="Disordered" evidence="2">
    <location>
        <begin position="830"/>
        <end position="854"/>
    </location>
</feature>
<feature type="domain" description="RFX-type winged-helix" evidence="3">
    <location>
        <begin position="980"/>
        <end position="1056"/>
    </location>
</feature>
<dbReference type="GO" id="GO:0000978">
    <property type="term" value="F:RNA polymerase II cis-regulatory region sequence-specific DNA binding"/>
    <property type="evidence" value="ECO:0007669"/>
    <property type="project" value="TreeGrafter"/>
</dbReference>
<dbReference type="Gene3D" id="1.10.10.10">
    <property type="entry name" value="Winged helix-like DNA-binding domain superfamily/Winged helix DNA-binding domain"/>
    <property type="match status" value="1"/>
</dbReference>
<feature type="region of interest" description="Disordered" evidence="2">
    <location>
        <begin position="890"/>
        <end position="948"/>
    </location>
</feature>
<dbReference type="Proteomes" id="UP000054560">
    <property type="component" value="Unassembled WGS sequence"/>
</dbReference>
<feature type="region of interest" description="Disordered" evidence="2">
    <location>
        <begin position="135"/>
        <end position="184"/>
    </location>
</feature>
<feature type="compositionally biased region" description="Polar residues" evidence="2">
    <location>
        <begin position="525"/>
        <end position="549"/>
    </location>
</feature>
<feature type="region of interest" description="Disordered" evidence="2">
    <location>
        <begin position="421"/>
        <end position="480"/>
    </location>
</feature>
<dbReference type="InterPro" id="IPR036388">
    <property type="entry name" value="WH-like_DNA-bd_sf"/>
</dbReference>
<feature type="region of interest" description="Disordered" evidence="2">
    <location>
        <begin position="725"/>
        <end position="747"/>
    </location>
</feature>
<accession>A0A0L0FQE0</accession>
<dbReference type="GO" id="GO:0000981">
    <property type="term" value="F:DNA-binding transcription factor activity, RNA polymerase II-specific"/>
    <property type="evidence" value="ECO:0007669"/>
    <property type="project" value="TreeGrafter"/>
</dbReference>
<feature type="compositionally biased region" description="Polar residues" evidence="2">
    <location>
        <begin position="162"/>
        <end position="184"/>
    </location>
</feature>
<evidence type="ECO:0000313" key="5">
    <source>
        <dbReference type="Proteomes" id="UP000054560"/>
    </source>
</evidence>
<dbReference type="STRING" id="667725.A0A0L0FQE0"/>
<dbReference type="AlphaFoldDB" id="A0A0L0FQE0"/>
<organism evidence="4 5">
    <name type="scientific">Sphaeroforma arctica JP610</name>
    <dbReference type="NCBI Taxonomy" id="667725"/>
    <lineage>
        <taxon>Eukaryota</taxon>
        <taxon>Ichthyosporea</taxon>
        <taxon>Ichthyophonida</taxon>
        <taxon>Sphaeroforma</taxon>
    </lineage>
</organism>
<name>A0A0L0FQE0_9EUKA</name>
<dbReference type="InterPro" id="IPR039779">
    <property type="entry name" value="RFX-like"/>
</dbReference>
<keyword evidence="5" id="KW-1185">Reference proteome</keyword>
<feature type="compositionally biased region" description="Polar residues" evidence="2">
    <location>
        <begin position="838"/>
        <end position="850"/>
    </location>
</feature>
<feature type="compositionally biased region" description="Basic and acidic residues" evidence="2">
    <location>
        <begin position="936"/>
        <end position="948"/>
    </location>
</feature>
<evidence type="ECO:0000256" key="2">
    <source>
        <dbReference type="SAM" id="MobiDB-lite"/>
    </source>
</evidence>
<feature type="compositionally biased region" description="Polar residues" evidence="2">
    <location>
        <begin position="466"/>
        <end position="480"/>
    </location>
</feature>
<gene>
    <name evidence="4" type="ORF">SARC_08664</name>
</gene>
<protein>
    <recommendedName>
        <fullName evidence="3">RFX-type winged-helix domain-containing protein</fullName>
    </recommendedName>
</protein>
<feature type="compositionally biased region" description="Low complexity" evidence="2">
    <location>
        <begin position="725"/>
        <end position="740"/>
    </location>
</feature>
<feature type="region of interest" description="Disordered" evidence="2">
    <location>
        <begin position="258"/>
        <end position="295"/>
    </location>
</feature>
<dbReference type="InterPro" id="IPR036390">
    <property type="entry name" value="WH_DNA-bd_sf"/>
</dbReference>
<sequence length="1152" mass="127156">MSEIHSLPVLVTNFSGSNSPKSLSGLEGIGGSVDSRSLANSPHDSRTLADTNPNTNREINSNSYSNLKSNVKSPSLPVEGDEEIVNFGIETLNQLFNSSSSRSIESHHTSHESRMLMLDSMQKMCEENDIGDTVASTTQTQSPKVDHKNFLGVTPRAPKVKPSSTFPMTKTDENTATITPNGNNDLVYDEKDDIDNCSQRLSALMVGNALYDFELPEGPESGTTAEGTLIISVNSTGWSPSNPSKNVLTTQGSTMSFTKSFHSAHPTNDTKHGTTGYASDSRDTQPSKSDRELDLQNLPSMPGFNFQHRSSSFSGILDSSVESLNMGLNMNLRGSGADLPESLGSLASIRELESMSETNLYQTSTPTWGTKERNPSDNNGADSVKSTTQSDNYTAMIADEKAKQQRRVLLAHRQREELRAIKAAENNNDSTSNSKKKKKHKNKNKIKQEAIPGNGLDMYQDGPGAESTTHSSNNGDISAITSMGSLPEQLLALQTKILEQSSSRKAGRMLNANYSTPPADKPMYTRSQSEPQQQHHGLYSQSQPALSSLTEERANSHPQLGANTNMGQRKRGNTDDLRGSVTKVHRGFSQSETGDVGEAFSSSSGGTVNNTTAMGSLGDDSAHGLLMGAHSEYTQQPTSRTQLQQALYNRQRQLQQLQRNSQMDDNDPSNMFLSSKTVEAAHTAVVNGSSSVLARSSTSGAYVPTFQYGYSDGNIHSPNYSPALSARSPALSAHSPALSARQGEEETNPDIGHTWQQMNQIQEEQLKQLTRAHQKQRKLVAQQLLKQHYETQQSSMLQQASQIQMQNQHAKELRQLQELQRQQHDLQLHVQDQEHQSYSRSGSIVSQRQSTDQDHGHIQYNETLPMSSCESIGNNEKKFDAAEYLASQQHRLRESQTGGAQDSAGSNSTSMHTRQPSISEAHSPPAQVISSPKTRRREETATDVAEKGKKVAMDDEPANRTVITSSYPNAESTVVKFSDVYEWLHIHFEECERSFTVPRTDLYHMYCDHCSQKDVQPAYQPTVGKVIRIAFPDVTIRRLGNRKNSKYHYCGIKLKPEFQPYYETLVLDIRNSQRAMKAAQAREQQQMGYEQQQQQRMQRVLIAEPYSAQGHTSTVQGEGGLREFNSYAYANAKADADVIDQEGLQYSTAGDE</sequence>
<dbReference type="PANTHER" id="PTHR12619">
    <property type="entry name" value="RFX TRANSCRIPTION FACTOR FAMILY"/>
    <property type="match status" value="1"/>
</dbReference>
<feature type="compositionally biased region" description="Polar residues" evidence="2">
    <location>
        <begin position="376"/>
        <end position="391"/>
    </location>
</feature>
<feature type="compositionally biased region" description="Basic and acidic residues" evidence="2">
    <location>
        <begin position="280"/>
        <end position="294"/>
    </location>
</feature>
<feature type="compositionally biased region" description="Polar residues" evidence="2">
    <location>
        <begin position="357"/>
        <end position="368"/>
    </location>
</feature>
<dbReference type="OrthoDB" id="10056949at2759"/>
<dbReference type="Pfam" id="PF02257">
    <property type="entry name" value="RFX_DNA_binding"/>
    <property type="match status" value="1"/>
</dbReference>
<feature type="compositionally biased region" description="Polar residues" evidence="2">
    <location>
        <begin position="258"/>
        <end position="267"/>
    </location>
</feature>
<evidence type="ECO:0000259" key="3">
    <source>
        <dbReference type="PROSITE" id="PS51526"/>
    </source>
</evidence>
<keyword evidence="1" id="KW-0238">DNA-binding</keyword>
<dbReference type="eggNOG" id="KOG3712">
    <property type="taxonomic scope" value="Eukaryota"/>
</dbReference>
<dbReference type="InterPro" id="IPR003150">
    <property type="entry name" value="DNA-bd_RFX"/>
</dbReference>
<feature type="region of interest" description="Disordered" evidence="2">
    <location>
        <begin position="17"/>
        <end position="78"/>
    </location>
</feature>
<evidence type="ECO:0000313" key="4">
    <source>
        <dbReference type="EMBL" id="KNC78919.1"/>
    </source>
</evidence>
<feature type="compositionally biased region" description="Polar residues" evidence="2">
    <location>
        <begin position="556"/>
        <end position="567"/>
    </location>
</feature>
<dbReference type="SUPFAM" id="SSF46785">
    <property type="entry name" value="Winged helix' DNA-binding domain"/>
    <property type="match status" value="1"/>
</dbReference>
<feature type="compositionally biased region" description="Polar residues" evidence="2">
    <location>
        <begin position="34"/>
        <end position="73"/>
    </location>
</feature>
<feature type="compositionally biased region" description="Basic residues" evidence="2">
    <location>
        <begin position="434"/>
        <end position="445"/>
    </location>
</feature>
<reference evidence="4 5" key="1">
    <citation type="submission" date="2011-02" db="EMBL/GenBank/DDBJ databases">
        <title>The Genome Sequence of Sphaeroforma arctica JP610.</title>
        <authorList>
            <consortium name="The Broad Institute Genome Sequencing Platform"/>
            <person name="Russ C."/>
            <person name="Cuomo C."/>
            <person name="Young S.K."/>
            <person name="Zeng Q."/>
            <person name="Gargeya S."/>
            <person name="Alvarado L."/>
            <person name="Berlin A."/>
            <person name="Chapman S.B."/>
            <person name="Chen Z."/>
            <person name="Freedman E."/>
            <person name="Gellesch M."/>
            <person name="Goldberg J."/>
            <person name="Griggs A."/>
            <person name="Gujja S."/>
            <person name="Heilman E."/>
            <person name="Heiman D."/>
            <person name="Howarth C."/>
            <person name="Mehta T."/>
            <person name="Neiman D."/>
            <person name="Pearson M."/>
            <person name="Roberts A."/>
            <person name="Saif S."/>
            <person name="Shea T."/>
            <person name="Shenoy N."/>
            <person name="Sisk P."/>
            <person name="Stolte C."/>
            <person name="Sykes S."/>
            <person name="White J."/>
            <person name="Yandava C."/>
            <person name="Burger G."/>
            <person name="Gray M.W."/>
            <person name="Holland P.W.H."/>
            <person name="King N."/>
            <person name="Lang F.B.F."/>
            <person name="Roger A.J."/>
            <person name="Ruiz-Trillo I."/>
            <person name="Haas B."/>
            <person name="Nusbaum C."/>
            <person name="Birren B."/>
        </authorList>
    </citation>
    <scope>NUCLEOTIDE SEQUENCE [LARGE SCALE GENOMIC DNA]</scope>
    <source>
        <strain evidence="4 5">JP610</strain>
    </source>
</reference>
<feature type="compositionally biased region" description="Polar residues" evidence="2">
    <location>
        <begin position="895"/>
        <end position="920"/>
    </location>
</feature>
<evidence type="ECO:0000256" key="1">
    <source>
        <dbReference type="ARBA" id="ARBA00023125"/>
    </source>
</evidence>
<dbReference type="PROSITE" id="PS51526">
    <property type="entry name" value="RFX_DBD"/>
    <property type="match status" value="1"/>
</dbReference>
<dbReference type="RefSeq" id="XP_014152821.1">
    <property type="nucleotide sequence ID" value="XM_014297346.1"/>
</dbReference>
<feature type="region of interest" description="Disordered" evidence="2">
    <location>
        <begin position="502"/>
        <end position="623"/>
    </location>
</feature>
<dbReference type="EMBL" id="KQ242396">
    <property type="protein sequence ID" value="KNC78919.1"/>
    <property type="molecule type" value="Genomic_DNA"/>
</dbReference>
<feature type="region of interest" description="Disordered" evidence="2">
    <location>
        <begin position="357"/>
        <end position="391"/>
    </location>
</feature>